<evidence type="ECO:0000256" key="1">
    <source>
        <dbReference type="SAM" id="MobiDB-lite"/>
    </source>
</evidence>
<protein>
    <submittedName>
        <fullName evidence="2">Uncharacterized protein</fullName>
    </submittedName>
</protein>
<feature type="compositionally biased region" description="Basic and acidic residues" evidence="1">
    <location>
        <begin position="71"/>
        <end position="86"/>
    </location>
</feature>
<dbReference type="EMBL" id="KQ241629">
    <property type="protein sequence ID" value="KNC86937.1"/>
    <property type="molecule type" value="Genomic_DNA"/>
</dbReference>
<evidence type="ECO:0000313" key="3">
    <source>
        <dbReference type="Proteomes" id="UP000054560"/>
    </source>
</evidence>
<evidence type="ECO:0000313" key="2">
    <source>
        <dbReference type="EMBL" id="KNC86937.1"/>
    </source>
</evidence>
<dbReference type="InterPro" id="IPR014752">
    <property type="entry name" value="Arrestin-like_C"/>
</dbReference>
<dbReference type="Proteomes" id="UP000054560">
    <property type="component" value="Unassembled WGS sequence"/>
</dbReference>
<dbReference type="InterPro" id="IPR014756">
    <property type="entry name" value="Ig_E-set"/>
</dbReference>
<organism evidence="2 3">
    <name type="scientific">Sphaeroforma arctica JP610</name>
    <dbReference type="NCBI Taxonomy" id="667725"/>
    <lineage>
        <taxon>Eukaryota</taxon>
        <taxon>Ichthyosporea</taxon>
        <taxon>Ichthyophonida</taxon>
        <taxon>Sphaeroforma</taxon>
    </lineage>
</organism>
<reference evidence="2 3" key="1">
    <citation type="submission" date="2011-02" db="EMBL/GenBank/DDBJ databases">
        <title>The Genome Sequence of Sphaeroforma arctica JP610.</title>
        <authorList>
            <consortium name="The Broad Institute Genome Sequencing Platform"/>
            <person name="Russ C."/>
            <person name="Cuomo C."/>
            <person name="Young S.K."/>
            <person name="Zeng Q."/>
            <person name="Gargeya S."/>
            <person name="Alvarado L."/>
            <person name="Berlin A."/>
            <person name="Chapman S.B."/>
            <person name="Chen Z."/>
            <person name="Freedman E."/>
            <person name="Gellesch M."/>
            <person name="Goldberg J."/>
            <person name="Griggs A."/>
            <person name="Gujja S."/>
            <person name="Heilman E."/>
            <person name="Heiman D."/>
            <person name="Howarth C."/>
            <person name="Mehta T."/>
            <person name="Neiman D."/>
            <person name="Pearson M."/>
            <person name="Roberts A."/>
            <person name="Saif S."/>
            <person name="Shea T."/>
            <person name="Shenoy N."/>
            <person name="Sisk P."/>
            <person name="Stolte C."/>
            <person name="Sykes S."/>
            <person name="White J."/>
            <person name="Yandava C."/>
            <person name="Burger G."/>
            <person name="Gray M.W."/>
            <person name="Holland P.W.H."/>
            <person name="King N."/>
            <person name="Lang F.B.F."/>
            <person name="Roger A.J."/>
            <person name="Ruiz-Trillo I."/>
            <person name="Haas B."/>
            <person name="Nusbaum C."/>
            <person name="Birren B."/>
        </authorList>
    </citation>
    <scope>NUCLEOTIDE SEQUENCE [LARGE SCALE GENOMIC DNA]</scope>
    <source>
        <strain evidence="2 3">JP610</strain>
    </source>
</reference>
<dbReference type="OrthoDB" id="2333384at2759"/>
<feature type="compositionally biased region" description="Polar residues" evidence="1">
    <location>
        <begin position="624"/>
        <end position="636"/>
    </location>
</feature>
<feature type="region of interest" description="Disordered" evidence="1">
    <location>
        <begin position="66"/>
        <end position="103"/>
    </location>
</feature>
<gene>
    <name evidence="2" type="ORF">SARC_00939</name>
</gene>
<dbReference type="STRING" id="667725.A0A0L0GD43"/>
<sequence>MAHSTLSVNATRAAIGRNRSFSNPTPFSITLLGSTLETMLEHESLQTDSNGAGDPCQDINTQAVANENQQAEDKPTATETTGDHRQPPTHARTTSSSPVQELEGDVDAAPVNTDSLCSQRTEANVRSGSTSSSVLGGINRRRNSLGTFNFKKSKLKVVMNYKFTLDVHTPIVYDHGLVTGFLKIVALENGIIEKLSVLLVCTLTVKRIDTPNIQRVCPVYQKEVVLGQQVECRKGETDHPFSFVVPPGMPSSFRNGSCAVTWEVRSTDRSCAMQPVVTRCLFNKTSIYRTLPGFIPTAQAERKMFMNPSKRIKVEAELSADVYTAGTPIEVCVKILNDYKLLYLKRVKAKVVQSCEAWMEGRRLFAREVDLDWSKHEVKNWEKLRVGEFKPLESEADQQVADEKSAVSKTFALLPRIDKRHKCAVQKMSIGRDSEGQPMSQPCLPPTTDYASRDTGLWVFIKYYVSIKCDVQGADSIEFKLNVTLQSQIQDTDNFSADIENCLVFSPMDDPPEYDALQTKSKTSYTSLRRNSMDSVFARTQSALESPFQPYTNILSDGTLGVPTASQALSLDRTQTLPQEHTENNFRPSTGSAFDINAHLALAAHCESSTNTRVPRRASVGGETRSTSLRASKTPF</sequence>
<dbReference type="GeneID" id="25901443"/>
<accession>A0A0L0GD43</accession>
<feature type="region of interest" description="Disordered" evidence="1">
    <location>
        <begin position="607"/>
        <end position="636"/>
    </location>
</feature>
<proteinExistence type="predicted"/>
<name>A0A0L0GD43_9EUKA</name>
<dbReference type="RefSeq" id="XP_014160839.1">
    <property type="nucleotide sequence ID" value="XM_014305364.1"/>
</dbReference>
<dbReference type="AlphaFoldDB" id="A0A0L0GD43"/>
<dbReference type="Gene3D" id="2.60.40.640">
    <property type="match status" value="1"/>
</dbReference>
<keyword evidence="3" id="KW-1185">Reference proteome</keyword>
<dbReference type="SUPFAM" id="SSF81296">
    <property type="entry name" value="E set domains"/>
    <property type="match status" value="1"/>
</dbReference>